<gene>
    <name evidence="1" type="ORF">TNCT_636421</name>
</gene>
<dbReference type="EMBL" id="BMAO01000361">
    <property type="protein sequence ID" value="GFQ66328.1"/>
    <property type="molecule type" value="Genomic_DNA"/>
</dbReference>
<proteinExistence type="predicted"/>
<organism evidence="1 2">
    <name type="scientific">Trichonephila clavata</name>
    <name type="common">Joro spider</name>
    <name type="synonym">Nephila clavata</name>
    <dbReference type="NCBI Taxonomy" id="2740835"/>
    <lineage>
        <taxon>Eukaryota</taxon>
        <taxon>Metazoa</taxon>
        <taxon>Ecdysozoa</taxon>
        <taxon>Arthropoda</taxon>
        <taxon>Chelicerata</taxon>
        <taxon>Arachnida</taxon>
        <taxon>Araneae</taxon>
        <taxon>Araneomorphae</taxon>
        <taxon>Entelegynae</taxon>
        <taxon>Araneoidea</taxon>
        <taxon>Nephilidae</taxon>
        <taxon>Trichonephila</taxon>
    </lineage>
</organism>
<dbReference type="Proteomes" id="UP000887116">
    <property type="component" value="Unassembled WGS sequence"/>
</dbReference>
<reference evidence="1" key="1">
    <citation type="submission" date="2020-07" db="EMBL/GenBank/DDBJ databases">
        <title>Multicomponent nature underlies the extraordinary mechanical properties of spider dragline silk.</title>
        <authorList>
            <person name="Kono N."/>
            <person name="Nakamura H."/>
            <person name="Mori M."/>
            <person name="Yoshida Y."/>
            <person name="Ohtoshi R."/>
            <person name="Malay A.D."/>
            <person name="Moran D.A.P."/>
            <person name="Tomita M."/>
            <person name="Numata K."/>
            <person name="Arakawa K."/>
        </authorList>
    </citation>
    <scope>NUCLEOTIDE SEQUENCE</scope>
</reference>
<protein>
    <submittedName>
        <fullName evidence="1">Uncharacterized protein</fullName>
    </submittedName>
</protein>
<sequence length="69" mass="7641">MSQSRDMGRTFPKGSKNVISEDSTGTVTNLMLQLVGTKAKQWRNGTPFSSFLFETSTVSKRFAASQISY</sequence>
<evidence type="ECO:0000313" key="2">
    <source>
        <dbReference type="Proteomes" id="UP000887116"/>
    </source>
</evidence>
<evidence type="ECO:0000313" key="1">
    <source>
        <dbReference type="EMBL" id="GFQ66328.1"/>
    </source>
</evidence>
<comment type="caution">
    <text evidence="1">The sequence shown here is derived from an EMBL/GenBank/DDBJ whole genome shotgun (WGS) entry which is preliminary data.</text>
</comment>
<keyword evidence="2" id="KW-1185">Reference proteome</keyword>
<accession>A0A8X6FSN4</accession>
<dbReference type="AlphaFoldDB" id="A0A8X6FSN4"/>
<name>A0A8X6FSN4_TRICU</name>